<dbReference type="EMBL" id="JAQQWL010000010">
    <property type="protein sequence ID" value="KAK8054540.1"/>
    <property type="molecule type" value="Genomic_DNA"/>
</dbReference>
<keyword evidence="3" id="KW-1185">Reference proteome</keyword>
<sequence>MASPPQLRLGDTADTSTSAHSLSQIVETTAITRSPYERLPAELKLEILATAPDGPHLARGGEPGQPAPLRPLPLRPRGARPDGLVGNVPGPPPPPAGYPLPGFTIRAFWTSTSGLCATCCGATYAGSER</sequence>
<feature type="compositionally biased region" description="Pro residues" evidence="1">
    <location>
        <begin position="65"/>
        <end position="74"/>
    </location>
</feature>
<protein>
    <submittedName>
        <fullName evidence="2">Uncharacterized protein</fullName>
    </submittedName>
</protein>
<evidence type="ECO:0000313" key="3">
    <source>
        <dbReference type="Proteomes" id="UP001480595"/>
    </source>
</evidence>
<evidence type="ECO:0000256" key="1">
    <source>
        <dbReference type="SAM" id="MobiDB-lite"/>
    </source>
</evidence>
<organism evidence="2 3">
    <name type="scientific">Apiospora phragmitis</name>
    <dbReference type="NCBI Taxonomy" id="2905665"/>
    <lineage>
        <taxon>Eukaryota</taxon>
        <taxon>Fungi</taxon>
        <taxon>Dikarya</taxon>
        <taxon>Ascomycota</taxon>
        <taxon>Pezizomycotina</taxon>
        <taxon>Sordariomycetes</taxon>
        <taxon>Xylariomycetidae</taxon>
        <taxon>Amphisphaeriales</taxon>
        <taxon>Apiosporaceae</taxon>
        <taxon>Apiospora</taxon>
    </lineage>
</organism>
<name>A0ABR1U6J6_9PEZI</name>
<proteinExistence type="predicted"/>
<evidence type="ECO:0000313" key="2">
    <source>
        <dbReference type="EMBL" id="KAK8054540.1"/>
    </source>
</evidence>
<accession>A0ABR1U6J6</accession>
<dbReference type="RefSeq" id="XP_066713186.1">
    <property type="nucleotide sequence ID" value="XM_066861016.1"/>
</dbReference>
<gene>
    <name evidence="2" type="ORF">PG994_009607</name>
</gene>
<feature type="compositionally biased region" description="Polar residues" evidence="1">
    <location>
        <begin position="13"/>
        <end position="22"/>
    </location>
</feature>
<dbReference type="Proteomes" id="UP001480595">
    <property type="component" value="Unassembled WGS sequence"/>
</dbReference>
<feature type="compositionally biased region" description="Pro residues" evidence="1">
    <location>
        <begin position="89"/>
        <end position="98"/>
    </location>
</feature>
<comment type="caution">
    <text evidence="2">The sequence shown here is derived from an EMBL/GenBank/DDBJ whole genome shotgun (WGS) entry which is preliminary data.</text>
</comment>
<dbReference type="GeneID" id="92094079"/>
<feature type="region of interest" description="Disordered" evidence="1">
    <location>
        <begin position="52"/>
        <end position="98"/>
    </location>
</feature>
<feature type="region of interest" description="Disordered" evidence="1">
    <location>
        <begin position="1"/>
        <end position="22"/>
    </location>
</feature>
<reference evidence="2 3" key="1">
    <citation type="submission" date="2023-01" db="EMBL/GenBank/DDBJ databases">
        <title>Analysis of 21 Apiospora genomes using comparative genomics revels a genus with tremendous synthesis potential of carbohydrate active enzymes and secondary metabolites.</title>
        <authorList>
            <person name="Sorensen T."/>
        </authorList>
    </citation>
    <scope>NUCLEOTIDE SEQUENCE [LARGE SCALE GENOMIC DNA]</scope>
    <source>
        <strain evidence="2 3">CBS 135458</strain>
    </source>
</reference>